<gene>
    <name evidence="1" type="ORF">LMG27198_19820</name>
</gene>
<dbReference type="AlphaFoldDB" id="A0A9W6LRU6"/>
<organism evidence="1 2">
    <name type="scientific">Methylocystis echinoides</name>
    <dbReference type="NCBI Taxonomy" id="29468"/>
    <lineage>
        <taxon>Bacteria</taxon>
        <taxon>Pseudomonadati</taxon>
        <taxon>Pseudomonadota</taxon>
        <taxon>Alphaproteobacteria</taxon>
        <taxon>Hyphomicrobiales</taxon>
        <taxon>Methylocystaceae</taxon>
        <taxon>Methylocystis</taxon>
    </lineage>
</organism>
<evidence type="ECO:0000313" key="1">
    <source>
        <dbReference type="EMBL" id="GLI92990.1"/>
    </source>
</evidence>
<dbReference type="Proteomes" id="UP001144323">
    <property type="component" value="Unassembled WGS sequence"/>
</dbReference>
<sequence>MTVLQNKVASLSGAIPESVSRVAGEAAVEWRSEHAESGAYEHVRIVCPPTLDVWPVPKPIKSHLPGVKAFDPELLPDRLRDYVMDVSDRQQAPPDFAAVAGLCGIAAIAGNEVRIKPKAHDDWEVVGNLWGAIIGRPSAMKSPAMRAALAPVFALQEHARSDWETAKKEREIDAAMNEIGAKDAAKEAAKAMKAGDRERARSLIAQHMEGGEGDAPCPRLIVNDASVEKLGELLNENRHGLLLVRDELAGFLSRMGAEEHQSERAFYLESFNGDGSFTYDRIGRGTVCIERATVSIIGGVQPSRIAPLVRGAMSGVSDDGLLQRFSLAVWPDDLKDWGWIDRSPNTRARLAYEAAFQEIHIFARNLAEPVVMRFDADAQEMFRDWMVEIQAEARSGRLPGALESHLLKMPKAVAALSLLFEIIEGGREQVGVIATGRALDWADYLRGHALRLYGAGAVTAESGARLIAERRDQLPEKFTAREVQVKGWAGMSDRESVSSAIDLLVEAGHLRGELQTVGAVGGRPSIAYRWNPKLNNGG</sequence>
<evidence type="ECO:0008006" key="3">
    <source>
        <dbReference type="Google" id="ProtNLM"/>
    </source>
</evidence>
<dbReference type="EMBL" id="BSEC01000001">
    <property type="protein sequence ID" value="GLI92990.1"/>
    <property type="molecule type" value="Genomic_DNA"/>
</dbReference>
<accession>A0A9W6LRU6</accession>
<comment type="caution">
    <text evidence="1">The sequence shown here is derived from an EMBL/GenBank/DDBJ whole genome shotgun (WGS) entry which is preliminary data.</text>
</comment>
<protein>
    <recommendedName>
        <fullName evidence="3">DUF3987 domain-containing protein</fullName>
    </recommendedName>
</protein>
<dbReference type="InterPro" id="IPR025048">
    <property type="entry name" value="DUF3987"/>
</dbReference>
<keyword evidence="2" id="KW-1185">Reference proteome</keyword>
<evidence type="ECO:0000313" key="2">
    <source>
        <dbReference type="Proteomes" id="UP001144323"/>
    </source>
</evidence>
<dbReference type="Pfam" id="PF13148">
    <property type="entry name" value="DUF3987"/>
    <property type="match status" value="1"/>
</dbReference>
<name>A0A9W6LRU6_9HYPH</name>
<proteinExistence type="predicted"/>
<reference evidence="1" key="1">
    <citation type="journal article" date="2023" name="Int. J. Syst. Evol. Microbiol.">
        <title>Methylocystis iwaonis sp. nov., a type II methane-oxidizing bacterium from surface soil of a rice paddy field in Japan, and emended description of the genus Methylocystis (ex Whittenbury et al. 1970) Bowman et al. 1993.</title>
        <authorList>
            <person name="Kaise H."/>
            <person name="Sawadogo J.B."/>
            <person name="Alam M.S."/>
            <person name="Ueno C."/>
            <person name="Dianou D."/>
            <person name="Shinjo R."/>
            <person name="Asakawa S."/>
        </authorList>
    </citation>
    <scope>NUCLEOTIDE SEQUENCE</scope>
    <source>
        <strain evidence="1">LMG27198</strain>
    </source>
</reference>
<dbReference type="RefSeq" id="WP_281802539.1">
    <property type="nucleotide sequence ID" value="NZ_BSEC01000001.1"/>
</dbReference>